<dbReference type="STRING" id="276.THFILI_06870"/>
<evidence type="ECO:0000313" key="12">
    <source>
        <dbReference type="Proteomes" id="UP000030364"/>
    </source>
</evidence>
<protein>
    <recommendedName>
        <fullName evidence="6">Phosphoglucosamine mutase</fullName>
        <ecNumber evidence="6">5.4.2.10</ecNumber>
    </recommendedName>
</protein>
<comment type="cofactor">
    <cofactor evidence="6">
        <name>Mg(2+)</name>
        <dbReference type="ChEBI" id="CHEBI:18420"/>
    </cofactor>
    <text evidence="6">Binds 1 Mg(2+) ion per subunit.</text>
</comment>
<dbReference type="PRINTS" id="PR00509">
    <property type="entry name" value="PGMPMM"/>
</dbReference>
<dbReference type="GO" id="GO:0009252">
    <property type="term" value="P:peptidoglycan biosynthetic process"/>
    <property type="evidence" value="ECO:0007669"/>
    <property type="project" value="TreeGrafter"/>
</dbReference>
<dbReference type="Proteomes" id="UP000030364">
    <property type="component" value="Unassembled WGS sequence"/>
</dbReference>
<dbReference type="FunFam" id="3.40.120.10:FF:000003">
    <property type="entry name" value="Phosphoglucosamine mutase"/>
    <property type="match status" value="1"/>
</dbReference>
<dbReference type="PANTHER" id="PTHR42946:SF1">
    <property type="entry name" value="PHOSPHOGLUCOMUTASE (ALPHA-D-GLUCOSE-1,6-BISPHOSPHATE-DEPENDENT)"/>
    <property type="match status" value="1"/>
</dbReference>
<accession>A0A0D6X9U9</accession>
<evidence type="ECO:0000256" key="5">
    <source>
        <dbReference type="ARBA" id="ARBA00023235"/>
    </source>
</evidence>
<dbReference type="InterPro" id="IPR050060">
    <property type="entry name" value="Phosphoglucosamine_mutase"/>
</dbReference>
<dbReference type="FunFam" id="3.30.310.50:FF:000001">
    <property type="entry name" value="Phosphoglucosamine mutase"/>
    <property type="match status" value="1"/>
</dbReference>
<dbReference type="GO" id="GO:0000287">
    <property type="term" value="F:magnesium ion binding"/>
    <property type="evidence" value="ECO:0007669"/>
    <property type="project" value="UniProtKB-UniRule"/>
</dbReference>
<evidence type="ECO:0000256" key="3">
    <source>
        <dbReference type="ARBA" id="ARBA00022723"/>
    </source>
</evidence>
<feature type="binding site" evidence="6">
    <location>
        <position position="236"/>
    </location>
    <ligand>
        <name>Mg(2+)</name>
        <dbReference type="ChEBI" id="CHEBI:18420"/>
    </ligand>
</feature>
<dbReference type="EMBL" id="JPSL02000039">
    <property type="protein sequence ID" value="KIX84515.1"/>
    <property type="molecule type" value="Genomic_DNA"/>
</dbReference>
<dbReference type="InterPro" id="IPR005841">
    <property type="entry name" value="Alpha-D-phosphohexomutase_SF"/>
</dbReference>
<dbReference type="Pfam" id="PF02878">
    <property type="entry name" value="PGM_PMM_I"/>
    <property type="match status" value="1"/>
</dbReference>
<evidence type="ECO:0000313" key="11">
    <source>
        <dbReference type="EMBL" id="KIX84515.1"/>
    </source>
</evidence>
<feature type="domain" description="Alpha-D-phosphohexomutase C-terminal" evidence="7">
    <location>
        <begin position="361"/>
        <end position="423"/>
    </location>
</feature>
<dbReference type="CDD" id="cd05802">
    <property type="entry name" value="GlmM"/>
    <property type="match status" value="1"/>
</dbReference>
<evidence type="ECO:0000259" key="8">
    <source>
        <dbReference type="Pfam" id="PF02878"/>
    </source>
</evidence>
<dbReference type="GO" id="GO:0004615">
    <property type="term" value="F:phosphomannomutase activity"/>
    <property type="evidence" value="ECO:0007669"/>
    <property type="project" value="TreeGrafter"/>
</dbReference>
<dbReference type="Pfam" id="PF00408">
    <property type="entry name" value="PGM_PMM_IV"/>
    <property type="match status" value="1"/>
</dbReference>
<dbReference type="FunFam" id="3.40.120.10:FF:000001">
    <property type="entry name" value="Phosphoglucosamine mutase"/>
    <property type="match status" value="1"/>
</dbReference>
<dbReference type="InterPro" id="IPR036900">
    <property type="entry name" value="A-D-PHexomutase_C_sf"/>
</dbReference>
<feature type="domain" description="Alpha-D-phosphohexomutase alpha/beta/alpha" evidence="10">
    <location>
        <begin position="252"/>
        <end position="354"/>
    </location>
</feature>
<feature type="binding site" description="via phosphate group" evidence="6">
    <location>
        <position position="101"/>
    </location>
    <ligand>
        <name>Mg(2+)</name>
        <dbReference type="ChEBI" id="CHEBI:18420"/>
    </ligand>
</feature>
<dbReference type="EC" id="5.4.2.10" evidence="6"/>
<keyword evidence="5 6" id="KW-0413">Isomerase</keyword>
<name>A0A0D6X9U9_THEFI</name>
<comment type="catalytic activity">
    <reaction evidence="6">
        <text>alpha-D-glucosamine 1-phosphate = D-glucosamine 6-phosphate</text>
        <dbReference type="Rhea" id="RHEA:23424"/>
        <dbReference type="ChEBI" id="CHEBI:58516"/>
        <dbReference type="ChEBI" id="CHEBI:58725"/>
        <dbReference type="EC" id="5.4.2.10"/>
    </reaction>
</comment>
<evidence type="ECO:0000256" key="6">
    <source>
        <dbReference type="HAMAP-Rule" id="MF_01554"/>
    </source>
</evidence>
<dbReference type="SUPFAM" id="SSF53738">
    <property type="entry name" value="Phosphoglucomutase, first 3 domains"/>
    <property type="match status" value="3"/>
</dbReference>
<dbReference type="InterPro" id="IPR016055">
    <property type="entry name" value="A-D-PHexomutase_a/b/a-I/II/III"/>
</dbReference>
<dbReference type="OrthoDB" id="9806956at2"/>
<gene>
    <name evidence="6" type="primary">glmM</name>
    <name evidence="11" type="ORF">THFILI_06870</name>
</gene>
<comment type="caution">
    <text evidence="11">The sequence shown here is derived from an EMBL/GenBank/DDBJ whole genome shotgun (WGS) entry which is preliminary data.</text>
</comment>
<comment type="function">
    <text evidence="6">Catalyzes the conversion of glucosamine-6-phosphate to glucosamine-1-phosphate.</text>
</comment>
<reference evidence="11 12" key="1">
    <citation type="journal article" date="2015" name="Genome Announc.">
        <title>Draft Genome Sequence of the Thermophile Thermus filiformis ATCC 43280, Producer of Carotenoid-(Di)glucoside-Branched Fatty Acid (Di)esters and Source of Hyperthermostable Enzymes of Biotechnological Interest.</title>
        <authorList>
            <person name="Mandelli F."/>
            <person name="Oliveira Ramires B."/>
            <person name="Couger M.B."/>
            <person name="Paixao D.A."/>
            <person name="Camilo C.M."/>
            <person name="Polikarpov I."/>
            <person name="Prade R."/>
            <person name="Riano-Pachon D.M."/>
            <person name="Squina F.M."/>
        </authorList>
    </citation>
    <scope>NUCLEOTIDE SEQUENCE [LARGE SCALE GENOMIC DNA]</scope>
    <source>
        <strain evidence="11 12">ATCC 43280</strain>
    </source>
</reference>
<dbReference type="InterPro" id="IPR005844">
    <property type="entry name" value="A-D-PHexomutase_a/b/a-I"/>
</dbReference>
<evidence type="ECO:0000256" key="4">
    <source>
        <dbReference type="ARBA" id="ARBA00022842"/>
    </source>
</evidence>
<keyword evidence="4 6" id="KW-0460">Magnesium</keyword>
<comment type="PTM">
    <text evidence="6">Activated by phosphorylation.</text>
</comment>
<proteinExistence type="inferred from homology"/>
<dbReference type="PANTHER" id="PTHR42946">
    <property type="entry name" value="PHOSPHOHEXOSE MUTASE"/>
    <property type="match status" value="1"/>
</dbReference>
<keyword evidence="2 6" id="KW-0597">Phosphoprotein</keyword>
<organism evidence="11 12">
    <name type="scientific">Thermus filiformis</name>
    <dbReference type="NCBI Taxonomy" id="276"/>
    <lineage>
        <taxon>Bacteria</taxon>
        <taxon>Thermotogati</taxon>
        <taxon>Deinococcota</taxon>
        <taxon>Deinococci</taxon>
        <taxon>Thermales</taxon>
        <taxon>Thermaceae</taxon>
        <taxon>Thermus</taxon>
    </lineage>
</organism>
<evidence type="ECO:0000256" key="2">
    <source>
        <dbReference type="ARBA" id="ARBA00022553"/>
    </source>
</evidence>
<dbReference type="AlphaFoldDB" id="A0A0D6X9U9"/>
<dbReference type="NCBIfam" id="TIGR01455">
    <property type="entry name" value="glmM"/>
    <property type="match status" value="1"/>
</dbReference>
<dbReference type="Gene3D" id="3.30.310.50">
    <property type="entry name" value="Alpha-D-phosphohexomutase, C-terminal domain"/>
    <property type="match status" value="1"/>
</dbReference>
<dbReference type="SUPFAM" id="SSF55957">
    <property type="entry name" value="Phosphoglucomutase, C-terminal domain"/>
    <property type="match status" value="1"/>
</dbReference>
<sequence length="435" mass="46865">MRRYFGTDGVRGEAGKPPLTPEFVLRLGQAAGAYLRAQDPRPVVLLGKDTRLSSDLLEAALAAGLMSQGVRVEHLGVLPTPGVAHLTRALSATAGAMISASHNPYQDNGIKFFGPSGEKLSDEAEEAIEALLEEDHPTRGIGTVGDFREAERMYLDFLLKRAPDLSGLRVGVDAANGATYRLAPRVFQRAGAEVMAFFTAPDGRNINAGCGSTHPEVLSRLVVELGLDLGVAFDGDGDRVVFVDRKGRLFHGDHVLYLNALHRGEKGVVGTLMSNMALEARLRARGVAFHRAPVGDRYVLERMKEEGLLLGGEPSGHVIFLDHAPTGDGLLTALLTLGALRALGGDLADWYEALPLYPQVLVNVRVRDKAQVVAHPRLQEAVRRAEERLRGEGRVSVRPSGTEPLVRIMVEGPEGLIQEVAEALKKEVEALDGAR</sequence>
<dbReference type="InterPro" id="IPR005846">
    <property type="entry name" value="A-D-PHexomutase_a/b/a-III"/>
</dbReference>
<evidence type="ECO:0000259" key="7">
    <source>
        <dbReference type="Pfam" id="PF00408"/>
    </source>
</evidence>
<dbReference type="GO" id="GO:0006048">
    <property type="term" value="P:UDP-N-acetylglucosamine biosynthetic process"/>
    <property type="evidence" value="ECO:0007669"/>
    <property type="project" value="TreeGrafter"/>
</dbReference>
<feature type="binding site" evidence="6">
    <location>
        <position position="234"/>
    </location>
    <ligand>
        <name>Mg(2+)</name>
        <dbReference type="ChEBI" id="CHEBI:18420"/>
    </ligand>
</feature>
<feature type="domain" description="Alpha-D-phosphohexomutase alpha/beta/alpha" evidence="8">
    <location>
        <begin position="2"/>
        <end position="135"/>
    </location>
</feature>
<dbReference type="InterPro" id="IPR006352">
    <property type="entry name" value="GlmM_bact"/>
</dbReference>
<keyword evidence="3 6" id="KW-0479">Metal-binding</keyword>
<evidence type="ECO:0000259" key="9">
    <source>
        <dbReference type="Pfam" id="PF02879"/>
    </source>
</evidence>
<dbReference type="HAMAP" id="MF_01554_B">
    <property type="entry name" value="GlmM_B"/>
    <property type="match status" value="1"/>
</dbReference>
<dbReference type="GO" id="GO:0008966">
    <property type="term" value="F:phosphoglucosamine mutase activity"/>
    <property type="evidence" value="ECO:0007669"/>
    <property type="project" value="UniProtKB-UniRule"/>
</dbReference>
<dbReference type="InterPro" id="IPR005843">
    <property type="entry name" value="A-D-PHexomutase_C"/>
</dbReference>
<feature type="active site" description="Phosphoserine intermediate" evidence="6">
    <location>
        <position position="101"/>
    </location>
</feature>
<dbReference type="RefSeq" id="WP_045246247.1">
    <property type="nucleotide sequence ID" value="NZ_JPSL02000039.1"/>
</dbReference>
<dbReference type="GO" id="GO:0005829">
    <property type="term" value="C:cytosol"/>
    <property type="evidence" value="ECO:0007669"/>
    <property type="project" value="TreeGrafter"/>
</dbReference>
<feature type="binding site" evidence="6">
    <location>
        <position position="238"/>
    </location>
    <ligand>
        <name>Mg(2+)</name>
        <dbReference type="ChEBI" id="CHEBI:18420"/>
    </ligand>
</feature>
<dbReference type="Pfam" id="PF02880">
    <property type="entry name" value="PGM_PMM_III"/>
    <property type="match status" value="1"/>
</dbReference>
<dbReference type="InterPro" id="IPR005845">
    <property type="entry name" value="A-D-PHexomutase_a/b/a-II"/>
</dbReference>
<feature type="modified residue" description="Phosphoserine" evidence="6">
    <location>
        <position position="101"/>
    </location>
</feature>
<comment type="similarity">
    <text evidence="1 6">Belongs to the phosphohexose mutase family.</text>
</comment>
<feature type="domain" description="Alpha-D-phosphohexomutase alpha/beta/alpha" evidence="9">
    <location>
        <begin position="154"/>
        <end position="247"/>
    </location>
</feature>
<evidence type="ECO:0000256" key="1">
    <source>
        <dbReference type="ARBA" id="ARBA00010231"/>
    </source>
</evidence>
<keyword evidence="12" id="KW-1185">Reference proteome</keyword>
<dbReference type="Gene3D" id="3.40.120.10">
    <property type="entry name" value="Alpha-D-Glucose-1,6-Bisphosphate, subunit A, domain 3"/>
    <property type="match status" value="3"/>
</dbReference>
<evidence type="ECO:0000259" key="10">
    <source>
        <dbReference type="Pfam" id="PF02880"/>
    </source>
</evidence>
<dbReference type="NCBIfam" id="NF008139">
    <property type="entry name" value="PRK10887.1"/>
    <property type="match status" value="1"/>
</dbReference>
<dbReference type="GO" id="GO:0005975">
    <property type="term" value="P:carbohydrate metabolic process"/>
    <property type="evidence" value="ECO:0007669"/>
    <property type="project" value="InterPro"/>
</dbReference>
<dbReference type="Pfam" id="PF02879">
    <property type="entry name" value="PGM_PMM_II"/>
    <property type="match status" value="1"/>
</dbReference>